<dbReference type="Gene3D" id="1.10.10.10">
    <property type="entry name" value="Winged helix-like DNA-binding domain superfamily/Winged helix DNA-binding domain"/>
    <property type="match status" value="1"/>
</dbReference>
<dbReference type="GO" id="GO:0006950">
    <property type="term" value="P:response to stress"/>
    <property type="evidence" value="ECO:0007669"/>
    <property type="project" value="TreeGrafter"/>
</dbReference>
<evidence type="ECO:0000259" key="1">
    <source>
        <dbReference type="PROSITE" id="PS50995"/>
    </source>
</evidence>
<sequence length="166" mass="18136">MNSLAQETPLQPSYPVDEETVEAAFLASKALLGVVARSIAPTLDNITLPQFRVLVVLRSTGPMKMSALAEWIAVQPSTFSRTVDRLVTKGWVTRQPNKDSRREILVTATPHGAELVDAVAERRRKELRHILATLTPADQAQVTLILSRFADAAGEPRADTLLTLGI</sequence>
<dbReference type="PROSITE" id="PS50995">
    <property type="entry name" value="HTH_MARR_2"/>
    <property type="match status" value="1"/>
</dbReference>
<dbReference type="OrthoDB" id="8966183at2"/>
<dbReference type="InterPro" id="IPR036390">
    <property type="entry name" value="WH_DNA-bd_sf"/>
</dbReference>
<feature type="domain" description="HTH marR-type" evidence="1">
    <location>
        <begin position="17"/>
        <end position="151"/>
    </location>
</feature>
<keyword evidence="3" id="KW-1185">Reference proteome</keyword>
<name>A0A1H3U1P7_9MICO</name>
<dbReference type="RefSeq" id="WP_092558382.1">
    <property type="nucleotide sequence ID" value="NZ_FNPZ01000010.1"/>
</dbReference>
<reference evidence="2 3" key="1">
    <citation type="submission" date="2016-10" db="EMBL/GenBank/DDBJ databases">
        <authorList>
            <person name="de Groot N.N."/>
        </authorList>
    </citation>
    <scope>NUCLEOTIDE SEQUENCE [LARGE SCALE GENOMIC DNA]</scope>
    <source>
        <strain evidence="2 3">CGMCC 4.3491</strain>
    </source>
</reference>
<dbReference type="PRINTS" id="PR00598">
    <property type="entry name" value="HTHMARR"/>
</dbReference>
<gene>
    <name evidence="2" type="ORF">SAMN05216554_0021</name>
</gene>
<dbReference type="GO" id="GO:0003700">
    <property type="term" value="F:DNA-binding transcription factor activity"/>
    <property type="evidence" value="ECO:0007669"/>
    <property type="project" value="InterPro"/>
</dbReference>
<dbReference type="SUPFAM" id="SSF46785">
    <property type="entry name" value="Winged helix' DNA-binding domain"/>
    <property type="match status" value="1"/>
</dbReference>
<accession>A0A1H3U1P7</accession>
<dbReference type="STRING" id="381665.SAMN05216554_0021"/>
<dbReference type="InterPro" id="IPR036388">
    <property type="entry name" value="WH-like_DNA-bd_sf"/>
</dbReference>
<protein>
    <submittedName>
        <fullName evidence="2">Transcriptional regulator, MarR family</fullName>
    </submittedName>
</protein>
<organism evidence="2 3">
    <name type="scientific">Herbiconiux ginsengi</name>
    <dbReference type="NCBI Taxonomy" id="381665"/>
    <lineage>
        <taxon>Bacteria</taxon>
        <taxon>Bacillati</taxon>
        <taxon>Actinomycetota</taxon>
        <taxon>Actinomycetes</taxon>
        <taxon>Micrococcales</taxon>
        <taxon>Microbacteriaceae</taxon>
        <taxon>Herbiconiux</taxon>
    </lineage>
</organism>
<dbReference type="AlphaFoldDB" id="A0A1H3U1P7"/>
<evidence type="ECO:0000313" key="2">
    <source>
        <dbReference type="EMBL" id="SDZ56363.1"/>
    </source>
</evidence>
<dbReference type="Pfam" id="PF01047">
    <property type="entry name" value="MarR"/>
    <property type="match status" value="1"/>
</dbReference>
<dbReference type="EMBL" id="FNPZ01000010">
    <property type="protein sequence ID" value="SDZ56363.1"/>
    <property type="molecule type" value="Genomic_DNA"/>
</dbReference>
<dbReference type="PANTHER" id="PTHR33164:SF94">
    <property type="entry name" value="TRANSCRIPTIONAL REGULATORY PROTEIN-RELATED"/>
    <property type="match status" value="1"/>
</dbReference>
<dbReference type="PANTHER" id="PTHR33164">
    <property type="entry name" value="TRANSCRIPTIONAL REGULATOR, MARR FAMILY"/>
    <property type="match status" value="1"/>
</dbReference>
<dbReference type="Proteomes" id="UP000198891">
    <property type="component" value="Unassembled WGS sequence"/>
</dbReference>
<evidence type="ECO:0000313" key="3">
    <source>
        <dbReference type="Proteomes" id="UP000198891"/>
    </source>
</evidence>
<dbReference type="InterPro" id="IPR039422">
    <property type="entry name" value="MarR/SlyA-like"/>
</dbReference>
<dbReference type="InterPro" id="IPR000835">
    <property type="entry name" value="HTH_MarR-typ"/>
</dbReference>
<dbReference type="SMART" id="SM00347">
    <property type="entry name" value="HTH_MARR"/>
    <property type="match status" value="1"/>
</dbReference>
<proteinExistence type="predicted"/>